<comment type="caution">
    <text evidence="2">The sequence shown here is derived from an EMBL/GenBank/DDBJ whole genome shotgun (WGS) entry which is preliminary data.</text>
</comment>
<reference evidence="2" key="1">
    <citation type="journal article" date="2017" name="Nature">
        <title>The sunflower genome provides insights into oil metabolism, flowering and Asterid evolution.</title>
        <authorList>
            <person name="Badouin H."/>
            <person name="Gouzy J."/>
            <person name="Grassa C.J."/>
            <person name="Murat F."/>
            <person name="Staton S.E."/>
            <person name="Cottret L."/>
            <person name="Lelandais-Briere C."/>
            <person name="Owens G.L."/>
            <person name="Carrere S."/>
            <person name="Mayjonade B."/>
            <person name="Legrand L."/>
            <person name="Gill N."/>
            <person name="Kane N.C."/>
            <person name="Bowers J.E."/>
            <person name="Hubner S."/>
            <person name="Bellec A."/>
            <person name="Berard A."/>
            <person name="Berges H."/>
            <person name="Blanchet N."/>
            <person name="Boniface M.C."/>
            <person name="Brunel D."/>
            <person name="Catrice O."/>
            <person name="Chaidir N."/>
            <person name="Claudel C."/>
            <person name="Donnadieu C."/>
            <person name="Faraut T."/>
            <person name="Fievet G."/>
            <person name="Helmstetter N."/>
            <person name="King M."/>
            <person name="Knapp S.J."/>
            <person name="Lai Z."/>
            <person name="Le Paslier M.C."/>
            <person name="Lippi Y."/>
            <person name="Lorenzon L."/>
            <person name="Mandel J.R."/>
            <person name="Marage G."/>
            <person name="Marchand G."/>
            <person name="Marquand E."/>
            <person name="Bret-Mestries E."/>
            <person name="Morien E."/>
            <person name="Nambeesan S."/>
            <person name="Nguyen T."/>
            <person name="Pegot-Espagnet P."/>
            <person name="Pouilly N."/>
            <person name="Raftis F."/>
            <person name="Sallet E."/>
            <person name="Schiex T."/>
            <person name="Thomas J."/>
            <person name="Vandecasteele C."/>
            <person name="Vares D."/>
            <person name="Vear F."/>
            <person name="Vautrin S."/>
            <person name="Crespi M."/>
            <person name="Mangin B."/>
            <person name="Burke J.M."/>
            <person name="Salse J."/>
            <person name="Munos S."/>
            <person name="Vincourt P."/>
            <person name="Rieseberg L.H."/>
            <person name="Langlade N.B."/>
        </authorList>
    </citation>
    <scope>NUCLEOTIDE SEQUENCE</scope>
    <source>
        <tissue evidence="2">Leaves</tissue>
    </source>
</reference>
<dbReference type="Gramene" id="mRNA:HanXRQr2_Chr13g0568991">
    <property type="protein sequence ID" value="mRNA:HanXRQr2_Chr13g0568991"/>
    <property type="gene ID" value="HanXRQr2_Chr13g0568991"/>
</dbReference>
<dbReference type="EMBL" id="MNCJ02000328">
    <property type="protein sequence ID" value="KAF5771788.1"/>
    <property type="molecule type" value="Genomic_DNA"/>
</dbReference>
<evidence type="ECO:0000256" key="1">
    <source>
        <dbReference type="SAM" id="Phobius"/>
    </source>
</evidence>
<accession>A0A9K3EF07</accession>
<keyword evidence="1" id="KW-0472">Membrane</keyword>
<keyword evidence="1" id="KW-1133">Transmembrane helix</keyword>
<proteinExistence type="predicted"/>
<evidence type="ECO:0008006" key="4">
    <source>
        <dbReference type="Google" id="ProtNLM"/>
    </source>
</evidence>
<keyword evidence="3" id="KW-1185">Reference proteome</keyword>
<gene>
    <name evidence="2" type="ORF">HanXRQr2_Chr13g0568991</name>
</gene>
<dbReference type="AlphaFoldDB" id="A0A9K3EF07"/>
<name>A0A9K3EF07_HELAN</name>
<reference evidence="2" key="2">
    <citation type="submission" date="2020-06" db="EMBL/GenBank/DDBJ databases">
        <title>Helianthus annuus Genome sequencing and assembly Release 2.</title>
        <authorList>
            <person name="Gouzy J."/>
            <person name="Langlade N."/>
            <person name="Munos S."/>
        </authorList>
    </citation>
    <scope>NUCLEOTIDE SEQUENCE</scope>
    <source>
        <tissue evidence="2">Leaves</tissue>
    </source>
</reference>
<keyword evidence="1" id="KW-0812">Transmembrane</keyword>
<organism evidence="2 3">
    <name type="scientific">Helianthus annuus</name>
    <name type="common">Common sunflower</name>
    <dbReference type="NCBI Taxonomy" id="4232"/>
    <lineage>
        <taxon>Eukaryota</taxon>
        <taxon>Viridiplantae</taxon>
        <taxon>Streptophyta</taxon>
        <taxon>Embryophyta</taxon>
        <taxon>Tracheophyta</taxon>
        <taxon>Spermatophyta</taxon>
        <taxon>Magnoliopsida</taxon>
        <taxon>eudicotyledons</taxon>
        <taxon>Gunneridae</taxon>
        <taxon>Pentapetalae</taxon>
        <taxon>asterids</taxon>
        <taxon>campanulids</taxon>
        <taxon>Asterales</taxon>
        <taxon>Asteraceae</taxon>
        <taxon>Asteroideae</taxon>
        <taxon>Heliantheae alliance</taxon>
        <taxon>Heliantheae</taxon>
        <taxon>Helianthus</taxon>
    </lineage>
</organism>
<dbReference type="Proteomes" id="UP000215914">
    <property type="component" value="Unassembled WGS sequence"/>
</dbReference>
<evidence type="ECO:0000313" key="2">
    <source>
        <dbReference type="EMBL" id="KAF5771788.1"/>
    </source>
</evidence>
<evidence type="ECO:0000313" key="3">
    <source>
        <dbReference type="Proteomes" id="UP000215914"/>
    </source>
</evidence>
<feature type="transmembrane region" description="Helical" evidence="1">
    <location>
        <begin position="36"/>
        <end position="60"/>
    </location>
</feature>
<sequence length="88" mass="9820">MAFDGRFLCSRVGSESGKFVAGLKILHFLHVLGLKIYLFAVTFWVSLLLLFDLCGILWVITEITVRVCHGGGVGYSRGEEKLSFMCVF</sequence>
<protein>
    <recommendedName>
        <fullName evidence="4">Transmembrane protein</fullName>
    </recommendedName>
</protein>